<sequence length="38" mass="4435">MTVPGNHSFVYANIIFHHLFQYDASSGTYRLHHGRTRC</sequence>
<dbReference type="AlphaFoldDB" id="A0A4R4K7D8"/>
<reference evidence="1 2" key="1">
    <citation type="submission" date="2019-02" db="EMBL/GenBank/DDBJ databases">
        <title>Arundinibacter roseus gen. nov., sp. nov., a new member of the family Cytophagaceae.</title>
        <authorList>
            <person name="Szuroczki S."/>
            <person name="Khayer B."/>
            <person name="Sproer C."/>
            <person name="Toumi M."/>
            <person name="Szabo A."/>
            <person name="Felfoldi T."/>
            <person name="Schumann P."/>
            <person name="Toth E."/>
        </authorList>
    </citation>
    <scope>NUCLEOTIDE SEQUENCE [LARGE SCALE GENOMIC DNA]</scope>
    <source>
        <strain evidence="1 2">DMA-k-7a</strain>
    </source>
</reference>
<proteinExistence type="predicted"/>
<evidence type="ECO:0000313" key="1">
    <source>
        <dbReference type="EMBL" id="TDB63517.1"/>
    </source>
</evidence>
<name>A0A4R4K7D8_9BACT</name>
<protein>
    <submittedName>
        <fullName evidence="1">Uncharacterized protein</fullName>
    </submittedName>
</protein>
<gene>
    <name evidence="1" type="ORF">EZE20_17205</name>
</gene>
<dbReference type="Proteomes" id="UP000295706">
    <property type="component" value="Unassembled WGS sequence"/>
</dbReference>
<accession>A0A4R4K7D8</accession>
<keyword evidence="2" id="KW-1185">Reference proteome</keyword>
<organism evidence="1 2">
    <name type="scientific">Arundinibacter roseus</name>
    <dbReference type="NCBI Taxonomy" id="2070510"/>
    <lineage>
        <taxon>Bacteria</taxon>
        <taxon>Pseudomonadati</taxon>
        <taxon>Bacteroidota</taxon>
        <taxon>Cytophagia</taxon>
        <taxon>Cytophagales</taxon>
        <taxon>Spirosomataceae</taxon>
        <taxon>Arundinibacter</taxon>
    </lineage>
</organism>
<comment type="caution">
    <text evidence="1">The sequence shown here is derived from an EMBL/GenBank/DDBJ whole genome shotgun (WGS) entry which is preliminary data.</text>
</comment>
<dbReference type="EMBL" id="SMJU01000010">
    <property type="protein sequence ID" value="TDB63517.1"/>
    <property type="molecule type" value="Genomic_DNA"/>
</dbReference>
<evidence type="ECO:0000313" key="2">
    <source>
        <dbReference type="Proteomes" id="UP000295706"/>
    </source>
</evidence>